<dbReference type="Proteomes" id="UP000095283">
    <property type="component" value="Unplaced"/>
</dbReference>
<reference evidence="2" key="1">
    <citation type="submission" date="2016-11" db="UniProtKB">
        <authorList>
            <consortium name="WormBaseParasite"/>
        </authorList>
    </citation>
    <scope>IDENTIFICATION</scope>
</reference>
<keyword evidence="1" id="KW-1185">Reference proteome</keyword>
<evidence type="ECO:0000313" key="1">
    <source>
        <dbReference type="Proteomes" id="UP000095283"/>
    </source>
</evidence>
<dbReference type="WBParaSite" id="Hba_14550">
    <property type="protein sequence ID" value="Hba_14550"/>
    <property type="gene ID" value="Hba_14550"/>
</dbReference>
<protein>
    <submittedName>
        <fullName evidence="2">Ovule protein</fullName>
    </submittedName>
</protein>
<name>A0A1I7XAS9_HETBA</name>
<dbReference type="AlphaFoldDB" id="A0A1I7XAS9"/>
<accession>A0A1I7XAS9</accession>
<organism evidence="1 2">
    <name type="scientific">Heterorhabditis bacteriophora</name>
    <name type="common">Entomopathogenic nematode worm</name>
    <dbReference type="NCBI Taxonomy" id="37862"/>
    <lineage>
        <taxon>Eukaryota</taxon>
        <taxon>Metazoa</taxon>
        <taxon>Ecdysozoa</taxon>
        <taxon>Nematoda</taxon>
        <taxon>Chromadorea</taxon>
        <taxon>Rhabditida</taxon>
        <taxon>Rhabditina</taxon>
        <taxon>Rhabditomorpha</taxon>
        <taxon>Strongyloidea</taxon>
        <taxon>Heterorhabditidae</taxon>
        <taxon>Heterorhabditis</taxon>
    </lineage>
</organism>
<proteinExistence type="predicted"/>
<sequence>MDNHSTMVTFMSQEMRNQREMIVKVLTSVYLTSFVTERNQSRRTKLPVTAPGNELFPDGPLSKHAIYKWERKTCYQGNSWS</sequence>
<evidence type="ECO:0000313" key="2">
    <source>
        <dbReference type="WBParaSite" id="Hba_14550"/>
    </source>
</evidence>